<dbReference type="Proteomes" id="UP000202511">
    <property type="component" value="Segment"/>
</dbReference>
<dbReference type="KEGG" id="vg:23462687"/>
<dbReference type="EMBL" id="KP136319">
    <property type="protein sequence ID" value="AJF97770.1"/>
    <property type="molecule type" value="Genomic_DNA"/>
</dbReference>
<protein>
    <submittedName>
        <fullName evidence="3">Fascin-like domain protein</fullName>
    </submittedName>
</protein>
<dbReference type="GeneID" id="23462687"/>
<feature type="region of interest" description="Disordered" evidence="1">
    <location>
        <begin position="191"/>
        <end position="234"/>
    </location>
</feature>
<reference evidence="3 4" key="1">
    <citation type="journal article" date="2015" name="Parasitol. Res.">
        <title>Viruses in close associations with free-living amoebae.</title>
        <authorList>
            <person name="Scheid P."/>
        </authorList>
    </citation>
    <scope>NUCLEOTIDE SEQUENCE [LARGE SCALE GENOMIC DNA]</scope>
    <source>
        <strain evidence="3">KlaHel</strain>
    </source>
</reference>
<dbReference type="RefSeq" id="YP_009120005.1">
    <property type="nucleotide sequence ID" value="NC_026440.1"/>
</dbReference>
<evidence type="ECO:0000256" key="1">
    <source>
        <dbReference type="SAM" id="MobiDB-lite"/>
    </source>
</evidence>
<evidence type="ECO:0000259" key="2">
    <source>
        <dbReference type="Pfam" id="PF21722"/>
    </source>
</evidence>
<dbReference type="InterPro" id="IPR049304">
    <property type="entry name" value="Gly_rich_dom"/>
</dbReference>
<accession>A0A0B5J7D8</accession>
<feature type="compositionally biased region" description="Low complexity" evidence="1">
    <location>
        <begin position="206"/>
        <end position="221"/>
    </location>
</feature>
<sequence>MTATFKVTAMLVAFLCCVAVPINSYRYTVFLGASTNWTAPVGATGISASLWGGGGGSASSFRCGAGGGSGSAILNRTVGDAQWAVAPSDVQWIVTVGKGGTTLSDDNYDGGSGGDGGQTSVVAVGPDGAELFRATAYGGGARGRPFTSGTLAAAVPVAALLRRRAAQRPAQAILQAPPTPMRSRVRLRVPSWATSRQAEPARALVTSGATPTSPSSTAPGGRRPAATGPAVRAP</sequence>
<organism evidence="3 4">
    <name type="scientific">Pandoravirus inopinatum</name>
    <dbReference type="NCBI Taxonomy" id="1605721"/>
    <lineage>
        <taxon>Viruses</taxon>
        <taxon>Pandoravirus</taxon>
    </lineage>
</organism>
<proteinExistence type="predicted"/>
<evidence type="ECO:0000313" key="4">
    <source>
        <dbReference type="Proteomes" id="UP000202511"/>
    </source>
</evidence>
<name>A0A0B5J7D8_9VIRU</name>
<evidence type="ECO:0000313" key="3">
    <source>
        <dbReference type="EMBL" id="AJF97770.1"/>
    </source>
</evidence>
<dbReference type="Pfam" id="PF21722">
    <property type="entry name" value="Gly_rich_2"/>
    <property type="match status" value="1"/>
</dbReference>
<feature type="domain" description="Glycine-rich" evidence="2">
    <location>
        <begin position="34"/>
        <end position="142"/>
    </location>
</feature>